<organism evidence="2 3">
    <name type="scientific">Halobacillus campisalis</name>
    <dbReference type="NCBI Taxonomy" id="435909"/>
    <lineage>
        <taxon>Bacteria</taxon>
        <taxon>Bacillati</taxon>
        <taxon>Bacillota</taxon>
        <taxon>Bacilli</taxon>
        <taxon>Bacillales</taxon>
        <taxon>Bacillaceae</taxon>
        <taxon>Halobacillus</taxon>
    </lineage>
</organism>
<evidence type="ECO:0000259" key="1">
    <source>
        <dbReference type="Pfam" id="PF13468"/>
    </source>
</evidence>
<keyword evidence="3" id="KW-1185">Reference proteome</keyword>
<feature type="domain" description="Glyoxalase-like" evidence="1">
    <location>
        <begin position="4"/>
        <end position="184"/>
    </location>
</feature>
<proteinExistence type="predicted"/>
<dbReference type="PANTHER" id="PTHR40265:SF1">
    <property type="entry name" value="GLYOXALASE-LIKE DOMAIN-CONTAINING PROTEIN"/>
    <property type="match status" value="1"/>
</dbReference>
<reference evidence="3" key="1">
    <citation type="journal article" date="2019" name="Int. J. Syst. Evol. Microbiol.">
        <title>The Global Catalogue of Microorganisms (GCM) 10K type strain sequencing project: providing services to taxonomists for standard genome sequencing and annotation.</title>
        <authorList>
            <consortium name="The Broad Institute Genomics Platform"/>
            <consortium name="The Broad Institute Genome Sequencing Center for Infectious Disease"/>
            <person name="Wu L."/>
            <person name="Ma J."/>
        </authorList>
    </citation>
    <scope>NUCLEOTIDE SEQUENCE [LARGE SCALE GENOMIC DNA]</scope>
    <source>
        <strain evidence="3">CCUG 73951</strain>
    </source>
</reference>
<evidence type="ECO:0000313" key="3">
    <source>
        <dbReference type="Proteomes" id="UP001596494"/>
    </source>
</evidence>
<dbReference type="Gene3D" id="3.10.180.10">
    <property type="entry name" value="2,3-Dihydroxybiphenyl 1,2-Dioxygenase, domain 1"/>
    <property type="match status" value="1"/>
</dbReference>
<dbReference type="InterPro" id="IPR029068">
    <property type="entry name" value="Glyas_Bleomycin-R_OHBP_Dase"/>
</dbReference>
<gene>
    <name evidence="2" type="ORF">ACFQMN_14410</name>
</gene>
<sequence>MLAFDHIVVASEHPLNDRRQLTEKYNLTGVPGGHHENWGTFNELCYFSNRNYIEWLGLQHPDTASQSDNPLIQQFKQTFDQGNMGPFQFALRTTDMDGYISYFRSQNIAYTGPFPGERMRPDGSVLKWRMLFPKGPDGLPPLPFLIEWEGVNEPSQASDINAEKFQSLSIGTEEIERFKEALVHTFQLKNMEEPFQLTYRWPLQNGELILTKGQHIFVQFDTFQL</sequence>
<dbReference type="EMBL" id="JBHTBY010000012">
    <property type="protein sequence ID" value="MFC7322065.1"/>
    <property type="molecule type" value="Genomic_DNA"/>
</dbReference>
<dbReference type="Pfam" id="PF13468">
    <property type="entry name" value="Glyoxalase_3"/>
    <property type="match status" value="1"/>
</dbReference>
<comment type="caution">
    <text evidence="2">The sequence shown here is derived from an EMBL/GenBank/DDBJ whole genome shotgun (WGS) entry which is preliminary data.</text>
</comment>
<dbReference type="Proteomes" id="UP001596494">
    <property type="component" value="Unassembled WGS sequence"/>
</dbReference>
<dbReference type="RefSeq" id="WP_289216966.1">
    <property type="nucleotide sequence ID" value="NZ_JAPVRC010000010.1"/>
</dbReference>
<name>A0ABW2K5E3_9BACI</name>
<dbReference type="PANTHER" id="PTHR40265">
    <property type="entry name" value="BLL2707 PROTEIN"/>
    <property type="match status" value="1"/>
</dbReference>
<dbReference type="InterPro" id="IPR025870">
    <property type="entry name" value="Glyoxalase-like_dom"/>
</dbReference>
<accession>A0ABW2K5E3</accession>
<protein>
    <submittedName>
        <fullName evidence="2">VOC family protein</fullName>
    </submittedName>
</protein>
<evidence type="ECO:0000313" key="2">
    <source>
        <dbReference type="EMBL" id="MFC7322065.1"/>
    </source>
</evidence>